<dbReference type="AlphaFoldDB" id="A0A0C9W2V6"/>
<dbReference type="PANTHER" id="PTHR45348">
    <property type="entry name" value="HYPOTHETICAL OXIDOREDUCTASE (EUROFUNG)"/>
    <property type="match status" value="1"/>
</dbReference>
<keyword evidence="3" id="KW-1185">Reference proteome</keyword>
<reference evidence="2 3" key="1">
    <citation type="submission" date="2014-04" db="EMBL/GenBank/DDBJ databases">
        <title>Evolutionary Origins and Diversification of the Mycorrhizal Mutualists.</title>
        <authorList>
            <consortium name="DOE Joint Genome Institute"/>
            <consortium name="Mycorrhizal Genomics Consortium"/>
            <person name="Kohler A."/>
            <person name="Kuo A."/>
            <person name="Nagy L.G."/>
            <person name="Floudas D."/>
            <person name="Copeland A."/>
            <person name="Barry K.W."/>
            <person name="Cichocki N."/>
            <person name="Veneault-Fourrey C."/>
            <person name="LaButti K."/>
            <person name="Lindquist E.A."/>
            <person name="Lipzen A."/>
            <person name="Lundell T."/>
            <person name="Morin E."/>
            <person name="Murat C."/>
            <person name="Riley R."/>
            <person name="Ohm R."/>
            <person name="Sun H."/>
            <person name="Tunlid A."/>
            <person name="Henrissat B."/>
            <person name="Grigoriev I.V."/>
            <person name="Hibbett D.S."/>
            <person name="Martin F."/>
        </authorList>
    </citation>
    <scope>NUCLEOTIDE SEQUENCE [LARGE SCALE GENOMIC DNA]</scope>
    <source>
        <strain evidence="2 3">MD-312</strain>
    </source>
</reference>
<gene>
    <name evidence="2" type="ORF">HYDPIDRAFT_117306</name>
</gene>
<feature type="domain" description="Enoyl reductase (ER)" evidence="1">
    <location>
        <begin position="13"/>
        <end position="325"/>
    </location>
</feature>
<dbReference type="SUPFAM" id="SSF50129">
    <property type="entry name" value="GroES-like"/>
    <property type="match status" value="1"/>
</dbReference>
<dbReference type="Proteomes" id="UP000053820">
    <property type="component" value="Unassembled WGS sequence"/>
</dbReference>
<name>A0A0C9W2V6_9AGAM</name>
<dbReference type="Pfam" id="PF08240">
    <property type="entry name" value="ADH_N"/>
    <property type="match status" value="1"/>
</dbReference>
<dbReference type="SUPFAM" id="SSF51735">
    <property type="entry name" value="NAD(P)-binding Rossmann-fold domains"/>
    <property type="match status" value="1"/>
</dbReference>
<dbReference type="OrthoDB" id="3233595at2759"/>
<dbReference type="InterPro" id="IPR013154">
    <property type="entry name" value="ADH-like_N"/>
</dbReference>
<dbReference type="InterPro" id="IPR013149">
    <property type="entry name" value="ADH-like_C"/>
</dbReference>
<dbReference type="CDD" id="cd08249">
    <property type="entry name" value="enoyl_reductase_like"/>
    <property type="match status" value="1"/>
</dbReference>
<dbReference type="InterPro" id="IPR011032">
    <property type="entry name" value="GroES-like_sf"/>
</dbReference>
<dbReference type="InterPro" id="IPR036291">
    <property type="entry name" value="NAD(P)-bd_dom_sf"/>
</dbReference>
<dbReference type="PANTHER" id="PTHR45348:SF2">
    <property type="entry name" value="ZINC-TYPE ALCOHOL DEHYDROGENASE-LIKE PROTEIN C2E1P3.01"/>
    <property type="match status" value="1"/>
</dbReference>
<evidence type="ECO:0000259" key="1">
    <source>
        <dbReference type="SMART" id="SM00829"/>
    </source>
</evidence>
<organism evidence="2 3">
    <name type="scientific">Hydnomerulius pinastri MD-312</name>
    <dbReference type="NCBI Taxonomy" id="994086"/>
    <lineage>
        <taxon>Eukaryota</taxon>
        <taxon>Fungi</taxon>
        <taxon>Dikarya</taxon>
        <taxon>Basidiomycota</taxon>
        <taxon>Agaricomycotina</taxon>
        <taxon>Agaricomycetes</taxon>
        <taxon>Agaricomycetidae</taxon>
        <taxon>Boletales</taxon>
        <taxon>Boletales incertae sedis</taxon>
        <taxon>Leucogyrophana</taxon>
    </lineage>
</organism>
<dbReference type="InterPro" id="IPR047122">
    <property type="entry name" value="Trans-enoyl_RdTase-like"/>
</dbReference>
<dbReference type="Gene3D" id="3.90.180.10">
    <property type="entry name" value="Medium-chain alcohol dehydrogenases, catalytic domain"/>
    <property type="match status" value="1"/>
</dbReference>
<dbReference type="InterPro" id="IPR020843">
    <property type="entry name" value="ER"/>
</dbReference>
<evidence type="ECO:0000313" key="2">
    <source>
        <dbReference type="EMBL" id="KIJ60388.1"/>
    </source>
</evidence>
<dbReference type="EMBL" id="KN839873">
    <property type="protein sequence ID" value="KIJ60388.1"/>
    <property type="molecule type" value="Genomic_DNA"/>
</dbReference>
<evidence type="ECO:0000313" key="3">
    <source>
        <dbReference type="Proteomes" id="UP000053820"/>
    </source>
</evidence>
<dbReference type="GO" id="GO:0016651">
    <property type="term" value="F:oxidoreductase activity, acting on NAD(P)H"/>
    <property type="evidence" value="ECO:0007669"/>
    <property type="project" value="InterPro"/>
</dbReference>
<sequence length="347" mass="37487">MTGQHLALILPARQAPFTVSTRETNDPGPGEILIKVKATALNPGDAKIQKRGIYVSRYPAVLGSDGAGVVERVGEGVTRFDPGDDVFFHGAFDDNDLSTFQQYSIAVVDFAAKIPDNLSYDQAATVPLGMGTAAIGLYGRTNGIGLVAPWKSGGQGKYRNMPIVIFGGSGSVGNYVIQLAKMSGFSPIITTAALRHTDHLKRLGATHVIDRHLSFPALKQAVARVTSAPINVIYDTVSIRETQEAAWGLIGPQGRLVLTLPSVIDKRPDDRREIVLTNGNPHTEDNWETGRQLWMNLARWLEKGDIQPNSVETISGGLKGINSGLERFDCGQIDGVKLVARPHETER</sequence>
<accession>A0A0C9W2V6</accession>
<dbReference type="Pfam" id="PF00107">
    <property type="entry name" value="ADH_zinc_N"/>
    <property type="match status" value="1"/>
</dbReference>
<dbReference type="SMART" id="SM00829">
    <property type="entry name" value="PKS_ER"/>
    <property type="match status" value="1"/>
</dbReference>
<dbReference type="HOGENOM" id="CLU_026673_16_5_1"/>
<proteinExistence type="predicted"/>
<protein>
    <recommendedName>
        <fullName evidence="1">Enoyl reductase (ER) domain-containing protein</fullName>
    </recommendedName>
</protein>
<dbReference type="Gene3D" id="3.40.50.720">
    <property type="entry name" value="NAD(P)-binding Rossmann-like Domain"/>
    <property type="match status" value="1"/>
</dbReference>